<comment type="similarity">
    <text evidence="2">Belongs to the bacterial solute-binding protein 1 family.</text>
</comment>
<dbReference type="SUPFAM" id="SSF53850">
    <property type="entry name" value="Periplasmic binding protein-like II"/>
    <property type="match status" value="1"/>
</dbReference>
<keyword evidence="3" id="KW-0732">Signal</keyword>
<name>A0ABV7R1R0_9RHOB</name>
<proteinExistence type="inferred from homology"/>
<gene>
    <name evidence="4" type="ORF">ACFOMH_07950</name>
</gene>
<protein>
    <submittedName>
        <fullName evidence="4">ABC transporter substrate-binding protein</fullName>
    </submittedName>
</protein>
<dbReference type="Gene3D" id="3.40.190.10">
    <property type="entry name" value="Periplasmic binding protein-like II"/>
    <property type="match status" value="2"/>
</dbReference>
<organism evidence="4 5">
    <name type="scientific">Paracoccus mangrovi</name>
    <dbReference type="NCBI Taxonomy" id="1715645"/>
    <lineage>
        <taxon>Bacteria</taxon>
        <taxon>Pseudomonadati</taxon>
        <taxon>Pseudomonadota</taxon>
        <taxon>Alphaproteobacteria</taxon>
        <taxon>Rhodobacterales</taxon>
        <taxon>Paracoccaceae</taxon>
        <taxon>Paracoccus</taxon>
    </lineage>
</organism>
<sequence length="438" mass="47965">MKTPRYALLLSGGLASFATMAWSETTLTIGTVNNSDMVVMQELSSGFEKANPDIKLKWVVMEENALRQALTTDISTNAGQYDIMTIGMFEAPIWGAKDWLVPFADVPAEYDLNDVFQSVRDGLSAKDQLFALPFYAESQLTFYRTDLVEAAGETMPEQPSWDDIERIASKIHKPDEGVYGICLRGKPGWGENMGQITPVANSYGARWFDMDWKPQFDQPQWKEALEKYVGLLRNYGPPGAAANGYNETLTLFANGQCGMWVDATVSAGFLTNPDQSTVFDKIGYALPPIGKFAKGNHYLWAWSLAIPKSSKNTEAAQKFIYWATSKDYIELVAEHSGWATVPPGTRQSTYDNPAYQEAAPFAKLTLETIQSADPTDATQEKVPYIGISFVGIPEFGAIGTTVGQEFAAVIAGDKSVDDALSAAQAATTKAMTEAGYIK</sequence>
<reference evidence="5" key="1">
    <citation type="journal article" date="2019" name="Int. J. Syst. Evol. Microbiol.">
        <title>The Global Catalogue of Microorganisms (GCM) 10K type strain sequencing project: providing services to taxonomists for standard genome sequencing and annotation.</title>
        <authorList>
            <consortium name="The Broad Institute Genomics Platform"/>
            <consortium name="The Broad Institute Genome Sequencing Center for Infectious Disease"/>
            <person name="Wu L."/>
            <person name="Ma J."/>
        </authorList>
    </citation>
    <scope>NUCLEOTIDE SEQUENCE [LARGE SCALE GENOMIC DNA]</scope>
    <source>
        <strain evidence="5">KCTC 42899</strain>
    </source>
</reference>
<dbReference type="EMBL" id="JBHRXJ010000004">
    <property type="protein sequence ID" value="MFC3528109.1"/>
    <property type="molecule type" value="Genomic_DNA"/>
</dbReference>
<evidence type="ECO:0000256" key="2">
    <source>
        <dbReference type="ARBA" id="ARBA00008520"/>
    </source>
</evidence>
<dbReference type="PANTHER" id="PTHR43649">
    <property type="entry name" value="ARABINOSE-BINDING PROTEIN-RELATED"/>
    <property type="match status" value="1"/>
</dbReference>
<dbReference type="Pfam" id="PF01547">
    <property type="entry name" value="SBP_bac_1"/>
    <property type="match status" value="1"/>
</dbReference>
<dbReference type="CDD" id="cd13585">
    <property type="entry name" value="PBP2_TMBP_like"/>
    <property type="match status" value="1"/>
</dbReference>
<accession>A0ABV7R1R0</accession>
<evidence type="ECO:0000256" key="1">
    <source>
        <dbReference type="ARBA" id="ARBA00004418"/>
    </source>
</evidence>
<feature type="signal peptide" evidence="3">
    <location>
        <begin position="1"/>
        <end position="21"/>
    </location>
</feature>
<dbReference type="InterPro" id="IPR050490">
    <property type="entry name" value="Bact_solute-bd_prot1"/>
</dbReference>
<evidence type="ECO:0000313" key="4">
    <source>
        <dbReference type="EMBL" id="MFC3528109.1"/>
    </source>
</evidence>
<evidence type="ECO:0000256" key="3">
    <source>
        <dbReference type="SAM" id="SignalP"/>
    </source>
</evidence>
<dbReference type="InterPro" id="IPR006059">
    <property type="entry name" value="SBP"/>
</dbReference>
<comment type="subcellular location">
    <subcellularLocation>
        <location evidence="1">Periplasm</location>
    </subcellularLocation>
</comment>
<dbReference type="PANTHER" id="PTHR43649:SF12">
    <property type="entry name" value="DIACETYLCHITOBIOSE BINDING PROTEIN DASA"/>
    <property type="match status" value="1"/>
</dbReference>
<dbReference type="Proteomes" id="UP001595721">
    <property type="component" value="Unassembled WGS sequence"/>
</dbReference>
<keyword evidence="5" id="KW-1185">Reference proteome</keyword>
<evidence type="ECO:0000313" key="5">
    <source>
        <dbReference type="Proteomes" id="UP001595721"/>
    </source>
</evidence>
<feature type="chain" id="PRO_5045652293" evidence="3">
    <location>
        <begin position="22"/>
        <end position="438"/>
    </location>
</feature>
<dbReference type="RefSeq" id="WP_377743748.1">
    <property type="nucleotide sequence ID" value="NZ_JBHRXJ010000004.1"/>
</dbReference>
<comment type="caution">
    <text evidence="4">The sequence shown here is derived from an EMBL/GenBank/DDBJ whole genome shotgun (WGS) entry which is preliminary data.</text>
</comment>